<gene>
    <name evidence="2" type="ORF">E7Y31_20890</name>
</gene>
<comment type="caution">
    <text evidence="2">The sequence shown here is derived from an EMBL/GenBank/DDBJ whole genome shotgun (WGS) entry which is preliminary data.</text>
</comment>
<accession>A0A4S5BYL0</accession>
<feature type="region of interest" description="Disordered" evidence="1">
    <location>
        <begin position="1"/>
        <end position="61"/>
    </location>
</feature>
<evidence type="ECO:0000313" key="2">
    <source>
        <dbReference type="EMBL" id="THJ38000.1"/>
    </source>
</evidence>
<sequence>MTAVRNTKLPLSPTDSGGSQRSAVSASASATTTLAAASGRSTPRRRPITQKNTPHPTLSATTAVAAGWPAYQCQMTR</sequence>
<organism evidence="2 3">
    <name type="scientific">Candidatus Frankia alpina</name>
    <dbReference type="NCBI Taxonomy" id="2699483"/>
    <lineage>
        <taxon>Bacteria</taxon>
        <taxon>Bacillati</taxon>
        <taxon>Actinomycetota</taxon>
        <taxon>Actinomycetes</taxon>
        <taxon>Frankiales</taxon>
        <taxon>Frankiaceae</taxon>
        <taxon>Frankia</taxon>
    </lineage>
</organism>
<feature type="compositionally biased region" description="Low complexity" evidence="1">
    <location>
        <begin position="16"/>
        <end position="41"/>
    </location>
</feature>
<evidence type="ECO:0000313" key="3">
    <source>
        <dbReference type="Proteomes" id="UP000305282"/>
    </source>
</evidence>
<feature type="compositionally biased region" description="Polar residues" evidence="1">
    <location>
        <begin position="49"/>
        <end position="61"/>
    </location>
</feature>
<dbReference type="AlphaFoldDB" id="A0A4S5BYL0"/>
<protein>
    <submittedName>
        <fullName evidence="2">Uncharacterized protein</fullName>
    </submittedName>
</protein>
<proteinExistence type="predicted"/>
<evidence type="ECO:0000256" key="1">
    <source>
        <dbReference type="SAM" id="MobiDB-lite"/>
    </source>
</evidence>
<name>A0A4S5BYL0_9ACTN</name>
<keyword evidence="3" id="KW-1185">Reference proteome</keyword>
<reference evidence="2 3" key="1">
    <citation type="submission" date="2019-04" db="EMBL/GenBank/DDBJ databases">
        <title>Draft genome sequences for three unisolated Alnus-infective Frankia Sp+ strains, AgTrS, AiOr and AvVan, the first sequenced Frankia strains able to sporulate in-planta.</title>
        <authorList>
            <person name="Bethencourt L."/>
            <person name="Vautrin F."/>
            <person name="Taib N."/>
            <person name="Dubost A."/>
            <person name="Castro-Garcia L."/>
            <person name="Imbaud O."/>
            <person name="Abrouk D."/>
            <person name="Fournier P."/>
            <person name="Briolay J."/>
            <person name="Nguyen A."/>
            <person name="Normand P."/>
            <person name="Fernandez M.P."/>
            <person name="Brochier-Armanet C."/>
            <person name="Herrera-Belaroussi A."/>
        </authorList>
    </citation>
    <scope>NUCLEOTIDE SEQUENCE [LARGE SCALE GENOMIC DNA]</scope>
    <source>
        <strain evidence="2 3">AvVan</strain>
    </source>
</reference>
<dbReference type="Proteomes" id="UP000305282">
    <property type="component" value="Unassembled WGS sequence"/>
</dbReference>
<dbReference type="EMBL" id="SSXH01000797">
    <property type="protein sequence ID" value="THJ38000.1"/>
    <property type="molecule type" value="Genomic_DNA"/>
</dbReference>